<dbReference type="Gene3D" id="2.30.42.10">
    <property type="match status" value="1"/>
</dbReference>
<proteinExistence type="predicted"/>
<dbReference type="SMART" id="SM00245">
    <property type="entry name" value="TSPc"/>
    <property type="match status" value="1"/>
</dbReference>
<dbReference type="InterPro" id="IPR041489">
    <property type="entry name" value="PDZ_6"/>
</dbReference>
<dbReference type="EMBL" id="CP030840">
    <property type="protein sequence ID" value="AXC10578.1"/>
    <property type="molecule type" value="Genomic_DNA"/>
</dbReference>
<dbReference type="InterPro" id="IPR029045">
    <property type="entry name" value="ClpP/crotonase-like_dom_sf"/>
</dbReference>
<dbReference type="Gene3D" id="3.30.750.44">
    <property type="match status" value="1"/>
</dbReference>
<dbReference type="GO" id="GO:0008236">
    <property type="term" value="F:serine-type peptidase activity"/>
    <property type="evidence" value="ECO:0007669"/>
    <property type="project" value="InterPro"/>
</dbReference>
<evidence type="ECO:0000256" key="1">
    <source>
        <dbReference type="SAM" id="MobiDB-lite"/>
    </source>
</evidence>
<evidence type="ECO:0000313" key="3">
    <source>
        <dbReference type="EMBL" id="AXC10578.1"/>
    </source>
</evidence>
<organism evidence="3 4">
    <name type="scientific">Acidisarcina polymorpha</name>
    <dbReference type="NCBI Taxonomy" id="2211140"/>
    <lineage>
        <taxon>Bacteria</taxon>
        <taxon>Pseudomonadati</taxon>
        <taxon>Acidobacteriota</taxon>
        <taxon>Terriglobia</taxon>
        <taxon>Terriglobales</taxon>
        <taxon>Acidobacteriaceae</taxon>
        <taxon>Acidisarcina</taxon>
    </lineage>
</organism>
<dbReference type="GO" id="GO:0007165">
    <property type="term" value="P:signal transduction"/>
    <property type="evidence" value="ECO:0007669"/>
    <property type="project" value="TreeGrafter"/>
</dbReference>
<name>A0A2Z5FUN2_9BACT</name>
<dbReference type="InterPro" id="IPR036034">
    <property type="entry name" value="PDZ_sf"/>
</dbReference>
<dbReference type="PANTHER" id="PTHR32060:SF22">
    <property type="entry name" value="CARBOXYL-TERMINAL-PROCESSING PEPTIDASE 3, CHLOROPLASTIC"/>
    <property type="match status" value="1"/>
</dbReference>
<protein>
    <recommendedName>
        <fullName evidence="2">PDZ domain-containing protein</fullName>
    </recommendedName>
</protein>
<reference evidence="3 4" key="1">
    <citation type="journal article" date="2018" name="Front. Microbiol.">
        <title>Hydrolytic Capabilities as a Key to Environmental Success: Chitinolytic and Cellulolytic Acidobacteria From Acidic Sub-arctic Soils and Boreal Peatlands.</title>
        <authorList>
            <person name="Belova S.E."/>
            <person name="Ravin N.V."/>
            <person name="Pankratov T.A."/>
            <person name="Rakitin A.L."/>
            <person name="Ivanova A.A."/>
            <person name="Beletsky A.V."/>
            <person name="Mardanov A.V."/>
            <person name="Sinninghe Damste J.S."/>
            <person name="Dedysh S.N."/>
        </authorList>
    </citation>
    <scope>NUCLEOTIDE SEQUENCE [LARGE SCALE GENOMIC DNA]</scope>
    <source>
        <strain evidence="3 4">SBC82</strain>
    </source>
</reference>
<dbReference type="RefSeq" id="WP_114206187.1">
    <property type="nucleotide sequence ID" value="NZ_CP030840.1"/>
</dbReference>
<dbReference type="AlphaFoldDB" id="A0A2Z5FUN2"/>
<dbReference type="KEGG" id="abas:ACPOL_1230"/>
<dbReference type="Pfam" id="PF03572">
    <property type="entry name" value="Peptidase_S41"/>
    <property type="match status" value="1"/>
</dbReference>
<dbReference type="OrthoDB" id="127841at2"/>
<keyword evidence="4" id="KW-1185">Reference proteome</keyword>
<gene>
    <name evidence="3" type="ORF">ACPOL_1230</name>
</gene>
<dbReference type="SUPFAM" id="SSF50156">
    <property type="entry name" value="PDZ domain-like"/>
    <property type="match status" value="1"/>
</dbReference>
<dbReference type="GO" id="GO:0006508">
    <property type="term" value="P:proteolysis"/>
    <property type="evidence" value="ECO:0007669"/>
    <property type="project" value="InterPro"/>
</dbReference>
<dbReference type="Proteomes" id="UP000253606">
    <property type="component" value="Chromosome"/>
</dbReference>
<dbReference type="Pfam" id="PF17820">
    <property type="entry name" value="PDZ_6"/>
    <property type="match status" value="1"/>
</dbReference>
<accession>A0A2Z5FUN2</accession>
<dbReference type="SUPFAM" id="SSF52096">
    <property type="entry name" value="ClpP/crotonase"/>
    <property type="match status" value="1"/>
</dbReference>
<feature type="region of interest" description="Disordered" evidence="1">
    <location>
        <begin position="380"/>
        <end position="409"/>
    </location>
</feature>
<evidence type="ECO:0000313" key="4">
    <source>
        <dbReference type="Proteomes" id="UP000253606"/>
    </source>
</evidence>
<evidence type="ECO:0000259" key="2">
    <source>
        <dbReference type="PROSITE" id="PS50106"/>
    </source>
</evidence>
<dbReference type="PANTHER" id="PTHR32060">
    <property type="entry name" value="TAIL-SPECIFIC PROTEASE"/>
    <property type="match status" value="1"/>
</dbReference>
<dbReference type="InterPro" id="IPR001478">
    <property type="entry name" value="PDZ"/>
</dbReference>
<dbReference type="SMART" id="SM00228">
    <property type="entry name" value="PDZ"/>
    <property type="match status" value="1"/>
</dbReference>
<dbReference type="GO" id="GO:0004175">
    <property type="term" value="F:endopeptidase activity"/>
    <property type="evidence" value="ECO:0007669"/>
    <property type="project" value="TreeGrafter"/>
</dbReference>
<sequence>MSKGFQRAIFGFSALLVVIVFLGAVGLHGVRANTQSDDGAYREMGVYEEVLKKVQTDYVVDPNIDKVTDGALHGLLEGLDADSSYLSPAEYATYKQHRDGEDKDSTGGVGVTGLNMSKRFGYATVVSVIPGSPADKQNIEDGDILESIEGQSTREMSVALIRLLLEGKPGTNVTFSLVRPRKAEPDKVTLTRVKAADEIPALGQQEYESSSILYLKPVVLTKARVDEVIGKLKAGPKNRKVLLDLRNVALGDEQQAIRLANAFIETGTIATLEGQKFPKQVFSAQKSEFITSAPLVVLVNHGTSGSGELIAGAVLDNKRGDVVGDRTFGDGSVQKTIELPGGGAVILSVAKYATPGGKKIQDEAVTPNVVVVPSLDEQIAAESEDKSTAPPAADDQLNKGLSLLKAKNS</sequence>
<feature type="domain" description="PDZ" evidence="2">
    <location>
        <begin position="91"/>
        <end position="162"/>
    </location>
</feature>
<dbReference type="InterPro" id="IPR005151">
    <property type="entry name" value="Tail-specific_protease"/>
</dbReference>
<dbReference type="Gene3D" id="3.90.226.10">
    <property type="entry name" value="2-enoyl-CoA Hydratase, Chain A, domain 1"/>
    <property type="match status" value="1"/>
</dbReference>
<dbReference type="PROSITE" id="PS50106">
    <property type="entry name" value="PDZ"/>
    <property type="match status" value="1"/>
</dbReference>
<dbReference type="GO" id="GO:0030288">
    <property type="term" value="C:outer membrane-bounded periplasmic space"/>
    <property type="evidence" value="ECO:0007669"/>
    <property type="project" value="TreeGrafter"/>
</dbReference>